<feature type="domain" description="DUF6589" evidence="2">
    <location>
        <begin position="289"/>
        <end position="693"/>
    </location>
</feature>
<dbReference type="AlphaFoldDB" id="A0A0H2RSN5"/>
<accession>A0A0H2RSN5</accession>
<feature type="region of interest" description="Disordered" evidence="1">
    <location>
        <begin position="88"/>
        <end position="131"/>
    </location>
</feature>
<feature type="non-terminal residue" evidence="3">
    <location>
        <position position="1"/>
    </location>
</feature>
<evidence type="ECO:0000259" key="2">
    <source>
        <dbReference type="Pfam" id="PF20231"/>
    </source>
</evidence>
<reference evidence="3 4" key="1">
    <citation type="submission" date="2015-04" db="EMBL/GenBank/DDBJ databases">
        <title>Complete genome sequence of Schizopora paradoxa KUC8140, a cosmopolitan wood degrader in East Asia.</title>
        <authorList>
            <consortium name="DOE Joint Genome Institute"/>
            <person name="Min B."/>
            <person name="Park H."/>
            <person name="Jang Y."/>
            <person name="Kim J.-J."/>
            <person name="Kim K.H."/>
            <person name="Pangilinan J."/>
            <person name="Lipzen A."/>
            <person name="Riley R."/>
            <person name="Grigoriev I.V."/>
            <person name="Spatafora J.W."/>
            <person name="Choi I.-G."/>
        </authorList>
    </citation>
    <scope>NUCLEOTIDE SEQUENCE [LARGE SCALE GENOMIC DNA]</scope>
    <source>
        <strain evidence="3 4">KUC8140</strain>
    </source>
</reference>
<name>A0A0H2RSN5_9AGAM</name>
<feature type="compositionally biased region" description="Acidic residues" evidence="1">
    <location>
        <begin position="100"/>
        <end position="131"/>
    </location>
</feature>
<evidence type="ECO:0000313" key="4">
    <source>
        <dbReference type="Proteomes" id="UP000053477"/>
    </source>
</evidence>
<dbReference type="InterPro" id="IPR046496">
    <property type="entry name" value="DUF6589"/>
</dbReference>
<feature type="non-terminal residue" evidence="3">
    <location>
        <position position="707"/>
    </location>
</feature>
<dbReference type="OrthoDB" id="3207600at2759"/>
<sequence length="707" mass="80794">RFKNCREKLHKYIVEPCAMDIIKAESDKGIRCPDLKVTPTTLTMKDIKSVLNPGKLLQTYMSLFPFMYSLLMVFCASPNRHRKYNLPRQRAQKEALAPSDDAEDVNDDADGLGDNGLEDDEKLQPEDEEDVGWTDWRKDPRWEGFSRCPLHAIVIVFSILLFVRNRATNLLPVIMGIFLKIGGANSRIISVFSKLGICVCDTTIELIKERLSADAIQSAVNYICSGKMFYIIFDNINLYLRKYEQRLQNRNRMLHLTNAAIMPLTLGDPLLDASAASLPEYLATQGGRAETNPSDFIPTVEDDDRLDKSFKAIIAQFIVAYAPDCKKWSNYTELRQRAKDLIPHDRPLPVEKTETLPFGVFDVNEGSRDGVIEMMEKIQERSTLSKSEFSANARIIQGDWLTVNNLRLAKNQRYEDVNSFEKIEYAIPEGALWHMGYNAVKMTVKTHKGEGANLLDPAALKQHKDLLNRTWDINDPDYAPAKSLIRHSLIARILNLVMVHQSILSWSALKSWRPTFDQILVIADWIVAGFTNSSAARKAKKVGDDYLARSILFIRDALLLCEFESAVSFADPGRVLHVIKYWTFAFRGAGMHNYARECLDVLMRWKYELTEAQRAAMEKAWFVNKFGLPGRWIAADLYIEFLNYWIKRVFIARGSNVTEDYIMGKGSACVEAFREISDFASKLFGNPERQRRHKEVQFLHDLEALVN</sequence>
<proteinExistence type="predicted"/>
<keyword evidence="4" id="KW-1185">Reference proteome</keyword>
<protein>
    <recommendedName>
        <fullName evidence="2">DUF6589 domain-containing protein</fullName>
    </recommendedName>
</protein>
<organism evidence="3 4">
    <name type="scientific">Schizopora paradoxa</name>
    <dbReference type="NCBI Taxonomy" id="27342"/>
    <lineage>
        <taxon>Eukaryota</taxon>
        <taxon>Fungi</taxon>
        <taxon>Dikarya</taxon>
        <taxon>Basidiomycota</taxon>
        <taxon>Agaricomycotina</taxon>
        <taxon>Agaricomycetes</taxon>
        <taxon>Hymenochaetales</taxon>
        <taxon>Schizoporaceae</taxon>
        <taxon>Schizopora</taxon>
    </lineage>
</organism>
<gene>
    <name evidence="3" type="ORF">SCHPADRAFT_795811</name>
</gene>
<dbReference type="EMBL" id="KQ085977">
    <property type="protein sequence ID" value="KLO12438.1"/>
    <property type="molecule type" value="Genomic_DNA"/>
</dbReference>
<dbReference type="InParanoid" id="A0A0H2RSN5"/>
<evidence type="ECO:0000256" key="1">
    <source>
        <dbReference type="SAM" id="MobiDB-lite"/>
    </source>
</evidence>
<evidence type="ECO:0000313" key="3">
    <source>
        <dbReference type="EMBL" id="KLO12438.1"/>
    </source>
</evidence>
<dbReference type="Pfam" id="PF20231">
    <property type="entry name" value="DUF6589"/>
    <property type="match status" value="1"/>
</dbReference>
<dbReference type="Proteomes" id="UP000053477">
    <property type="component" value="Unassembled WGS sequence"/>
</dbReference>
<dbReference type="STRING" id="27342.A0A0H2RSN5"/>